<protein>
    <submittedName>
        <fullName evidence="1">Envelope glycoprotein</fullName>
    </submittedName>
</protein>
<sequence>ILRALEAQQQLLNSRSGGIKQLQARVLAVGKIPKGSTAPRNLGAALENSSAPLMALGTPNWSVKSLWRDFWESPWTCSNWDKPKLAIYTGRPLYYISSEDFPLPSREIKGKT</sequence>
<proteinExistence type="predicted"/>
<name>Q64FP2_HV1</name>
<feature type="non-terminal residue" evidence="1">
    <location>
        <position position="112"/>
    </location>
</feature>
<accession>Q64FP2</accession>
<reference evidence="1" key="1">
    <citation type="journal article" date="2005" name="AIDS Res. Hum. Retroviruses">
        <title>HIV type 1 subtypes in circulation in northern Kenya.</title>
        <authorList>
            <person name="Khamadi S.A."/>
            <person name="Ochieng W."/>
            <person name="Lihana R.W."/>
            <person name="Kinyua J."/>
            <person name="Muriuki J."/>
            <person name="Mwangi J."/>
            <person name="Lwembe R."/>
            <person name="Kiptoo M."/>
            <person name="Osman S."/>
            <person name="Lagat N."/>
            <person name="Pelle R."/>
            <person name="Muigai A."/>
            <person name="Carter J.Y."/>
            <person name="Oishi I."/>
            <person name="Ichimura H."/>
            <person name="Mwaniki D.L."/>
            <person name="Okoth F.A."/>
            <person name="Mpoke S."/>
            <person name="Songok E.M."/>
        </authorList>
    </citation>
    <scope>NUCLEOTIDE SEQUENCE</scope>
    <source>
        <strain evidence="1">TLHC112</strain>
    </source>
</reference>
<keyword evidence="1" id="KW-0261">Viral envelope protein</keyword>
<evidence type="ECO:0000313" key="1">
    <source>
        <dbReference type="EMBL" id="AAU13834.1"/>
    </source>
</evidence>
<keyword evidence="1" id="KW-0946">Virion</keyword>
<feature type="non-terminal residue" evidence="1">
    <location>
        <position position="1"/>
    </location>
</feature>
<gene>
    <name evidence="1" type="primary">env</name>
</gene>
<dbReference type="Gene3D" id="1.10.287.210">
    <property type="match status" value="1"/>
</dbReference>
<dbReference type="SUPFAM" id="SSF58069">
    <property type="entry name" value="Virus ectodomain"/>
    <property type="match status" value="1"/>
</dbReference>
<dbReference type="GO" id="GO:0019031">
    <property type="term" value="C:viral envelope"/>
    <property type="evidence" value="ECO:0007669"/>
    <property type="project" value="UniProtKB-KW"/>
</dbReference>
<organismHost>
    <name type="scientific">Homo sapiens</name>
    <name type="common">Human</name>
    <dbReference type="NCBI Taxonomy" id="9606"/>
</organismHost>
<dbReference type="EMBL" id="AY705736">
    <property type="protein sequence ID" value="AAU13834.1"/>
    <property type="molecule type" value="Genomic_DNA"/>
</dbReference>
<organism evidence="1">
    <name type="scientific">Human immunodeficiency virus type 1</name>
    <name type="common">HIV-1</name>
    <dbReference type="NCBI Taxonomy" id="11676"/>
    <lineage>
        <taxon>Viruses</taxon>
        <taxon>Riboviria</taxon>
        <taxon>Pararnavirae</taxon>
        <taxon>Artverviricota</taxon>
        <taxon>Revtraviricetes</taxon>
        <taxon>Ortervirales</taxon>
        <taxon>Retroviridae</taxon>
        <taxon>Orthoretrovirinae</taxon>
        <taxon>Lentivirus</taxon>
        <taxon>Lentivirus humimdef1</taxon>
    </lineage>
</organism>